<feature type="transmembrane region" description="Helical" evidence="7">
    <location>
        <begin position="5"/>
        <end position="21"/>
    </location>
</feature>
<evidence type="ECO:0000256" key="5">
    <source>
        <dbReference type="ARBA" id="ARBA00022989"/>
    </source>
</evidence>
<evidence type="ECO:0000313" key="9">
    <source>
        <dbReference type="EMBL" id="QAR29940.1"/>
    </source>
</evidence>
<dbReference type="SUPFAM" id="SSF144091">
    <property type="entry name" value="Rhomboid-like"/>
    <property type="match status" value="1"/>
</dbReference>
<feature type="domain" description="Peptidase S54 rhomboid" evidence="8">
    <location>
        <begin position="41"/>
        <end position="185"/>
    </location>
</feature>
<gene>
    <name evidence="9" type="ORF">EQP59_00470</name>
</gene>
<evidence type="ECO:0000313" key="10">
    <source>
        <dbReference type="Proteomes" id="UP000287701"/>
    </source>
</evidence>
<dbReference type="PANTHER" id="PTHR43731:SF14">
    <property type="entry name" value="PRESENILIN-ASSOCIATED RHOMBOID-LIKE PROTEIN, MITOCHONDRIAL"/>
    <property type="match status" value="1"/>
</dbReference>
<evidence type="ECO:0000256" key="6">
    <source>
        <dbReference type="ARBA" id="ARBA00023136"/>
    </source>
</evidence>
<feature type="transmembrane region" description="Helical" evidence="7">
    <location>
        <begin position="166"/>
        <end position="185"/>
    </location>
</feature>
<sequence length="190" mass="21464">MAENITYIVIGITVFISWQAWERPELFNRLKFQMAAILEQKQYSRILTSGFVHADGMHLIFNMFTLYVFMPQVLYMFSVRDTLFIYILAILSGNLLTILVHRKERWYTAVGASGGVAGIVFAGIVLFPQKPLQIVFFPFVKFPAWLFGVIYLAYSAFGMKRNLGNLGHAAHIGGSLVGIVMGLYLKAQIV</sequence>
<evidence type="ECO:0000256" key="7">
    <source>
        <dbReference type="SAM" id="Phobius"/>
    </source>
</evidence>
<feature type="transmembrane region" description="Helical" evidence="7">
    <location>
        <begin position="57"/>
        <end position="76"/>
    </location>
</feature>
<evidence type="ECO:0000259" key="8">
    <source>
        <dbReference type="Pfam" id="PF01694"/>
    </source>
</evidence>
<evidence type="ECO:0000256" key="3">
    <source>
        <dbReference type="ARBA" id="ARBA00022692"/>
    </source>
</evidence>
<evidence type="ECO:0000256" key="4">
    <source>
        <dbReference type="ARBA" id="ARBA00022801"/>
    </source>
</evidence>
<comment type="subcellular location">
    <subcellularLocation>
        <location evidence="1">Membrane</location>
        <topology evidence="1">Multi-pass membrane protein</topology>
    </subcellularLocation>
</comment>
<reference evidence="9 10" key="1">
    <citation type="submission" date="2019-01" db="EMBL/GenBank/DDBJ databases">
        <title>Whole Genome of Ornithobacterium rhinotracheale FARPER-174b.</title>
        <authorList>
            <person name="Tataje-Lavanda L.A."/>
            <person name="Montalvan A."/>
            <person name="Montesinos R."/>
            <person name="Zimic M."/>
            <person name="Fernandez-Sanchez M."/>
            <person name="Fernandez-Diaz M."/>
        </authorList>
    </citation>
    <scope>NUCLEOTIDE SEQUENCE [LARGE SCALE GENOMIC DNA]</scope>
    <source>
        <strain evidence="9 10">FARPER-174b</strain>
    </source>
</reference>
<dbReference type="PANTHER" id="PTHR43731">
    <property type="entry name" value="RHOMBOID PROTEASE"/>
    <property type="match status" value="1"/>
</dbReference>
<dbReference type="InterPro" id="IPR035952">
    <property type="entry name" value="Rhomboid-like_sf"/>
</dbReference>
<feature type="transmembrane region" description="Helical" evidence="7">
    <location>
        <begin position="83"/>
        <end position="100"/>
    </location>
</feature>
<dbReference type="EMBL" id="CP035107">
    <property type="protein sequence ID" value="QAR29940.1"/>
    <property type="molecule type" value="Genomic_DNA"/>
</dbReference>
<dbReference type="GO" id="GO:0004252">
    <property type="term" value="F:serine-type endopeptidase activity"/>
    <property type="evidence" value="ECO:0007669"/>
    <property type="project" value="InterPro"/>
</dbReference>
<dbReference type="InterPro" id="IPR022764">
    <property type="entry name" value="Peptidase_S54_rhomboid_dom"/>
</dbReference>
<dbReference type="Gene3D" id="1.20.1540.10">
    <property type="entry name" value="Rhomboid-like"/>
    <property type="match status" value="1"/>
</dbReference>
<dbReference type="OrthoDB" id="9813074at2"/>
<dbReference type="RefSeq" id="WP_128500456.1">
    <property type="nucleotide sequence ID" value="NZ_CP035107.1"/>
</dbReference>
<accession>A0A410JP51</accession>
<keyword evidence="9" id="KW-0645">Protease</keyword>
<name>A0A410JP51_ORNRH</name>
<dbReference type="GO" id="GO:0016020">
    <property type="term" value="C:membrane"/>
    <property type="evidence" value="ECO:0007669"/>
    <property type="project" value="UniProtKB-SubCell"/>
</dbReference>
<dbReference type="Pfam" id="PF01694">
    <property type="entry name" value="Rhomboid"/>
    <property type="match status" value="1"/>
</dbReference>
<evidence type="ECO:0000256" key="2">
    <source>
        <dbReference type="ARBA" id="ARBA00009045"/>
    </source>
</evidence>
<dbReference type="GO" id="GO:0006508">
    <property type="term" value="P:proteolysis"/>
    <property type="evidence" value="ECO:0007669"/>
    <property type="project" value="UniProtKB-KW"/>
</dbReference>
<dbReference type="InterPro" id="IPR050925">
    <property type="entry name" value="Rhomboid_protease_S54"/>
</dbReference>
<dbReference type="Proteomes" id="UP000287701">
    <property type="component" value="Chromosome"/>
</dbReference>
<keyword evidence="5 7" id="KW-1133">Transmembrane helix</keyword>
<feature type="transmembrane region" description="Helical" evidence="7">
    <location>
        <begin position="106"/>
        <end position="127"/>
    </location>
</feature>
<proteinExistence type="inferred from homology"/>
<protein>
    <submittedName>
        <fullName evidence="9">Rhomboid family intramembrane serine protease</fullName>
    </submittedName>
</protein>
<organism evidence="9 10">
    <name type="scientific">Ornithobacterium rhinotracheale</name>
    <dbReference type="NCBI Taxonomy" id="28251"/>
    <lineage>
        <taxon>Bacteria</taxon>
        <taxon>Pseudomonadati</taxon>
        <taxon>Bacteroidota</taxon>
        <taxon>Flavobacteriia</taxon>
        <taxon>Flavobacteriales</taxon>
        <taxon>Weeksellaceae</taxon>
        <taxon>Ornithobacterium</taxon>
    </lineage>
</organism>
<keyword evidence="4" id="KW-0378">Hydrolase</keyword>
<dbReference type="AlphaFoldDB" id="A0A410JP51"/>
<evidence type="ECO:0000256" key="1">
    <source>
        <dbReference type="ARBA" id="ARBA00004141"/>
    </source>
</evidence>
<keyword evidence="3 7" id="KW-0812">Transmembrane</keyword>
<keyword evidence="6 7" id="KW-0472">Membrane</keyword>
<feature type="transmembrane region" description="Helical" evidence="7">
    <location>
        <begin position="134"/>
        <end position="154"/>
    </location>
</feature>
<comment type="similarity">
    <text evidence="2">Belongs to the peptidase S54 family.</text>
</comment>